<dbReference type="InterPro" id="IPR005119">
    <property type="entry name" value="LysR_subst-bd"/>
</dbReference>
<dbReference type="GO" id="GO:0003700">
    <property type="term" value="F:DNA-binding transcription factor activity"/>
    <property type="evidence" value="ECO:0007669"/>
    <property type="project" value="InterPro"/>
</dbReference>
<dbReference type="Pfam" id="PF00126">
    <property type="entry name" value="HTH_1"/>
    <property type="match status" value="1"/>
</dbReference>
<keyword evidence="5" id="KW-0804">Transcription</keyword>
<dbReference type="InterPro" id="IPR036388">
    <property type="entry name" value="WH-like_DNA-bd_sf"/>
</dbReference>
<dbReference type="Proteomes" id="UP001304300">
    <property type="component" value="Chromosome"/>
</dbReference>
<organism evidence="7 8">
    <name type="scientific">Rubellicoccus peritrichatus</name>
    <dbReference type="NCBI Taxonomy" id="3080537"/>
    <lineage>
        <taxon>Bacteria</taxon>
        <taxon>Pseudomonadati</taxon>
        <taxon>Verrucomicrobiota</taxon>
        <taxon>Opitutia</taxon>
        <taxon>Puniceicoccales</taxon>
        <taxon>Cerasicoccaceae</taxon>
        <taxon>Rubellicoccus</taxon>
    </lineage>
</organism>
<dbReference type="InterPro" id="IPR036390">
    <property type="entry name" value="WH_DNA-bd_sf"/>
</dbReference>
<evidence type="ECO:0000256" key="2">
    <source>
        <dbReference type="ARBA" id="ARBA00023015"/>
    </source>
</evidence>
<proteinExistence type="inferred from homology"/>
<reference evidence="7 8" key="1">
    <citation type="submission" date="2023-10" db="EMBL/GenBank/DDBJ databases">
        <title>Rubellicoccus peritrichatus gen. nov., sp. nov., isolated from an algae of coral reef tank.</title>
        <authorList>
            <person name="Luo J."/>
        </authorList>
    </citation>
    <scope>NUCLEOTIDE SEQUENCE [LARGE SCALE GENOMIC DNA]</scope>
    <source>
        <strain evidence="7 8">CR14</strain>
    </source>
</reference>
<evidence type="ECO:0000313" key="8">
    <source>
        <dbReference type="Proteomes" id="UP001304300"/>
    </source>
</evidence>
<dbReference type="InterPro" id="IPR000847">
    <property type="entry name" value="LysR_HTH_N"/>
</dbReference>
<gene>
    <name evidence="7" type="ORF">RZN69_01310</name>
</gene>
<dbReference type="Gene3D" id="1.10.10.10">
    <property type="entry name" value="Winged helix-like DNA-binding domain superfamily/Winged helix DNA-binding domain"/>
    <property type="match status" value="1"/>
</dbReference>
<dbReference type="PRINTS" id="PR00039">
    <property type="entry name" value="HTHLYSR"/>
</dbReference>
<protein>
    <submittedName>
        <fullName evidence="7">LysR family transcriptional regulator</fullName>
    </submittedName>
</protein>
<dbReference type="GO" id="GO:0003677">
    <property type="term" value="F:DNA binding"/>
    <property type="evidence" value="ECO:0007669"/>
    <property type="project" value="UniProtKB-KW"/>
</dbReference>
<dbReference type="CDD" id="cd08411">
    <property type="entry name" value="PBP2_OxyR"/>
    <property type="match status" value="1"/>
</dbReference>
<dbReference type="KEGG" id="puo:RZN69_01310"/>
<dbReference type="PANTHER" id="PTHR30346:SF26">
    <property type="entry name" value="HYDROGEN PEROXIDE-INDUCIBLE GENES ACTIVATOR"/>
    <property type="match status" value="1"/>
</dbReference>
<name>A0AAQ3QRW2_9BACT</name>
<sequence length="301" mass="33419">MDLKQLRYFVTVAHERNFSRAAERCHVTQPTLSQGVQSLEEFLGEPLFIRHPRNIQLTKAGTELLERATIILNEAEGIENLFQQRGDLQHGSVTIGIIPTLAPFLLPQILVEFRKAHPHISLHIKEGQTSVLIAATVAGDVDFSLTSDVEKSVLNKWSLFLKPLFTEQLMLAMNSNHPLASKENISPKDIKNESLIFLTEGHCFREQSIKVCLKKSLETGDTIECEQLSTILALVQSELGLAIIPQMACQPGSWRKLRFIPFKAPTPSRQIALLKKRGQALSPAAEALSASILKATQMGKA</sequence>
<keyword evidence="8" id="KW-1185">Reference proteome</keyword>
<comment type="similarity">
    <text evidence="1">Belongs to the LysR transcriptional regulatory family.</text>
</comment>
<dbReference type="GO" id="GO:0032993">
    <property type="term" value="C:protein-DNA complex"/>
    <property type="evidence" value="ECO:0007669"/>
    <property type="project" value="TreeGrafter"/>
</dbReference>
<accession>A0AAQ3QRW2</accession>
<evidence type="ECO:0000313" key="7">
    <source>
        <dbReference type="EMBL" id="WOO41708.1"/>
    </source>
</evidence>
<evidence type="ECO:0000259" key="6">
    <source>
        <dbReference type="PROSITE" id="PS50931"/>
    </source>
</evidence>
<dbReference type="FunFam" id="1.10.10.10:FF:000001">
    <property type="entry name" value="LysR family transcriptional regulator"/>
    <property type="match status" value="1"/>
</dbReference>
<dbReference type="SUPFAM" id="SSF46785">
    <property type="entry name" value="Winged helix' DNA-binding domain"/>
    <property type="match status" value="1"/>
</dbReference>
<dbReference type="EMBL" id="CP136920">
    <property type="protein sequence ID" value="WOO41708.1"/>
    <property type="molecule type" value="Genomic_DNA"/>
</dbReference>
<dbReference type="PROSITE" id="PS50931">
    <property type="entry name" value="HTH_LYSR"/>
    <property type="match status" value="1"/>
</dbReference>
<evidence type="ECO:0000256" key="3">
    <source>
        <dbReference type="ARBA" id="ARBA00023125"/>
    </source>
</evidence>
<evidence type="ECO:0000256" key="1">
    <source>
        <dbReference type="ARBA" id="ARBA00009437"/>
    </source>
</evidence>
<dbReference type="AlphaFoldDB" id="A0AAQ3QRW2"/>
<dbReference type="Pfam" id="PF03466">
    <property type="entry name" value="LysR_substrate"/>
    <property type="match status" value="1"/>
</dbReference>
<dbReference type="PANTHER" id="PTHR30346">
    <property type="entry name" value="TRANSCRIPTIONAL DUAL REGULATOR HCAR-RELATED"/>
    <property type="match status" value="1"/>
</dbReference>
<dbReference type="RefSeq" id="WP_317834192.1">
    <property type="nucleotide sequence ID" value="NZ_CP136920.1"/>
</dbReference>
<keyword evidence="3" id="KW-0238">DNA-binding</keyword>
<keyword evidence="4" id="KW-0010">Activator</keyword>
<evidence type="ECO:0000256" key="4">
    <source>
        <dbReference type="ARBA" id="ARBA00023159"/>
    </source>
</evidence>
<evidence type="ECO:0000256" key="5">
    <source>
        <dbReference type="ARBA" id="ARBA00023163"/>
    </source>
</evidence>
<keyword evidence="2" id="KW-0805">Transcription regulation</keyword>
<dbReference type="SUPFAM" id="SSF53850">
    <property type="entry name" value="Periplasmic binding protein-like II"/>
    <property type="match status" value="1"/>
</dbReference>
<dbReference type="Gene3D" id="3.40.190.10">
    <property type="entry name" value="Periplasmic binding protein-like II"/>
    <property type="match status" value="2"/>
</dbReference>
<feature type="domain" description="HTH lysR-type" evidence="6">
    <location>
        <begin position="1"/>
        <end position="58"/>
    </location>
</feature>